<dbReference type="AlphaFoldDB" id="A0A4R1AUU7"/>
<dbReference type="RefSeq" id="WP_131239199.1">
    <property type="nucleotide sequence ID" value="NZ_CP183326.1"/>
</dbReference>
<sequence length="65" mass="7709">MKKNGIKNSEIMKELGIKNVTQIKTWMRWERNGESYRFDQPVGKQYSYSKGPEGQDELEAERKKN</sequence>
<dbReference type="Proteomes" id="UP000293846">
    <property type="component" value="Unassembled WGS sequence"/>
</dbReference>
<gene>
    <name evidence="2" type="ORF">E0Y62_25295</name>
</gene>
<evidence type="ECO:0000313" key="3">
    <source>
        <dbReference type="Proteomes" id="UP000293846"/>
    </source>
</evidence>
<accession>A0A4R1AUU7</accession>
<comment type="caution">
    <text evidence="2">The sequence shown here is derived from an EMBL/GenBank/DDBJ whole genome shotgun (WGS) entry which is preliminary data.</text>
</comment>
<feature type="region of interest" description="Disordered" evidence="1">
    <location>
        <begin position="42"/>
        <end position="65"/>
    </location>
</feature>
<name>A0A4R1AUU7_9BACI</name>
<keyword evidence="3" id="KW-1185">Reference proteome</keyword>
<reference evidence="2 3" key="1">
    <citation type="submission" date="2019-03" db="EMBL/GenBank/DDBJ databases">
        <authorList>
            <person name="Jensen L."/>
            <person name="Storgaard J."/>
            <person name="Sulaj E."/>
            <person name="Schramm A."/>
            <person name="Marshall I.P.G."/>
        </authorList>
    </citation>
    <scope>NUCLEOTIDE SEQUENCE [LARGE SCALE GENOMIC DNA]</scope>
    <source>
        <strain evidence="2 3">2017H2G3</strain>
    </source>
</reference>
<evidence type="ECO:0008006" key="4">
    <source>
        <dbReference type="Google" id="ProtNLM"/>
    </source>
</evidence>
<proteinExistence type="predicted"/>
<protein>
    <recommendedName>
        <fullName evidence="4">Transposase</fullName>
    </recommendedName>
</protein>
<organism evidence="2 3">
    <name type="scientific">Cytobacillus praedii</name>
    <dbReference type="NCBI Taxonomy" id="1742358"/>
    <lineage>
        <taxon>Bacteria</taxon>
        <taxon>Bacillati</taxon>
        <taxon>Bacillota</taxon>
        <taxon>Bacilli</taxon>
        <taxon>Bacillales</taxon>
        <taxon>Bacillaceae</taxon>
        <taxon>Cytobacillus</taxon>
    </lineage>
</organism>
<dbReference type="EMBL" id="SJTH01000076">
    <property type="protein sequence ID" value="TCJ01173.1"/>
    <property type="molecule type" value="Genomic_DNA"/>
</dbReference>
<dbReference type="OrthoDB" id="9781005at2"/>
<evidence type="ECO:0000256" key="1">
    <source>
        <dbReference type="SAM" id="MobiDB-lite"/>
    </source>
</evidence>
<evidence type="ECO:0000313" key="2">
    <source>
        <dbReference type="EMBL" id="TCJ01173.1"/>
    </source>
</evidence>